<dbReference type="PANTHER" id="PTHR24291">
    <property type="entry name" value="CYTOCHROME P450 FAMILY 4"/>
    <property type="match status" value="1"/>
</dbReference>
<evidence type="ECO:0000256" key="4">
    <source>
        <dbReference type="ARBA" id="ARBA00023002"/>
    </source>
</evidence>
<evidence type="ECO:0000256" key="6">
    <source>
        <dbReference type="ARBA" id="ARBA00023033"/>
    </source>
</evidence>
<evidence type="ECO:0000313" key="8">
    <source>
        <dbReference type="EMBL" id="MBC6446168.1"/>
    </source>
</evidence>
<dbReference type="PRINTS" id="PR00385">
    <property type="entry name" value="P450"/>
</dbReference>
<keyword evidence="6 7" id="KW-0503">Monooxygenase</keyword>
<comment type="caution">
    <text evidence="8">The sequence shown here is derived from an EMBL/GenBank/DDBJ whole genome shotgun (WGS) entry which is preliminary data.</text>
</comment>
<keyword evidence="4 7" id="KW-0560">Oxidoreductase</keyword>
<evidence type="ECO:0000256" key="5">
    <source>
        <dbReference type="ARBA" id="ARBA00023004"/>
    </source>
</evidence>
<dbReference type="InterPro" id="IPR002401">
    <property type="entry name" value="Cyt_P450_E_grp-I"/>
</dbReference>
<evidence type="ECO:0000256" key="7">
    <source>
        <dbReference type="RuleBase" id="RU000461"/>
    </source>
</evidence>
<name>A0ABR7L0X0_9PSEU</name>
<keyword evidence="5 7" id="KW-0408">Iron</keyword>
<proteinExistence type="inferred from homology"/>
<evidence type="ECO:0000313" key="9">
    <source>
        <dbReference type="Proteomes" id="UP000734823"/>
    </source>
</evidence>
<dbReference type="InterPro" id="IPR001128">
    <property type="entry name" value="Cyt_P450"/>
</dbReference>
<dbReference type="SUPFAM" id="SSF48264">
    <property type="entry name" value="Cytochrome P450"/>
    <property type="match status" value="1"/>
</dbReference>
<dbReference type="InterPro" id="IPR036396">
    <property type="entry name" value="Cyt_P450_sf"/>
</dbReference>
<dbReference type="PROSITE" id="PS00086">
    <property type="entry name" value="CYTOCHROME_P450"/>
    <property type="match status" value="1"/>
</dbReference>
<reference evidence="8 9" key="1">
    <citation type="submission" date="2020-06" db="EMBL/GenBank/DDBJ databases">
        <title>Actinokineospora xiongansis sp. nov., isolated from soil of Baiyangdian.</title>
        <authorList>
            <person name="Zhang X."/>
        </authorList>
    </citation>
    <scope>NUCLEOTIDE SEQUENCE [LARGE SCALE GENOMIC DNA]</scope>
    <source>
        <strain evidence="8 9">HBU206404</strain>
    </source>
</reference>
<sequence length="440" mass="48737">MPVPVAPGRWPLLGHTPAILRHRMGFTSSLRRHGEIVRVDLGSMRTHFVTTPDLVHRVLVADGPAFEKGAMFDKFRPYVGNGLVMSSGTFHLRQRRLMQPAFQRTELARHVATMVRAAGELADSLRPGEVREVDQDMQAVAVTIVGDTLFSAGLGSAATEEARRSIPVVIKYGMLRVLSPAFLERLPIPPNRRFDEATGRMRAIVLDLIARRRASGADHGDLLSMLLRARDEESGEGMSDVQVHDEVITLLSAGIETSALALAWVFHELARHPEVERRLHAEVDAVLDGRPVTFDDVPKLEYTRRVVSETLRMYPLWILMRRAITEIDLGGVRLAPGDEVIISPHAMHFDPESHPEPDTFDPDRWTPERAAAMPKGSYLPFGAGARQCIGNSFALTEIITVVATIAARWRLVPVPDKPVTVKVTSTAYPSRLPMTAVPRP</sequence>
<dbReference type="PRINTS" id="PR00463">
    <property type="entry name" value="EP450I"/>
</dbReference>
<dbReference type="PANTHER" id="PTHR24291:SF50">
    <property type="entry name" value="BIFUNCTIONAL ALBAFLAVENONE MONOOXYGENASE_TERPENE SYNTHASE"/>
    <property type="match status" value="1"/>
</dbReference>
<comment type="similarity">
    <text evidence="1 7">Belongs to the cytochrome P450 family.</text>
</comment>
<evidence type="ECO:0000256" key="2">
    <source>
        <dbReference type="ARBA" id="ARBA00022617"/>
    </source>
</evidence>
<dbReference type="InterPro" id="IPR017972">
    <property type="entry name" value="Cyt_P450_CS"/>
</dbReference>
<protein>
    <submittedName>
        <fullName evidence="8">Cytochrome P450</fullName>
    </submittedName>
</protein>
<evidence type="ECO:0000256" key="3">
    <source>
        <dbReference type="ARBA" id="ARBA00022723"/>
    </source>
</evidence>
<dbReference type="CDD" id="cd11049">
    <property type="entry name" value="CYP170A1-like"/>
    <property type="match status" value="1"/>
</dbReference>
<dbReference type="InterPro" id="IPR050196">
    <property type="entry name" value="Cytochrome_P450_Monoox"/>
</dbReference>
<keyword evidence="2 7" id="KW-0349">Heme</keyword>
<organism evidence="8 9">
    <name type="scientific">Actinokineospora xionganensis</name>
    <dbReference type="NCBI Taxonomy" id="2684470"/>
    <lineage>
        <taxon>Bacteria</taxon>
        <taxon>Bacillati</taxon>
        <taxon>Actinomycetota</taxon>
        <taxon>Actinomycetes</taxon>
        <taxon>Pseudonocardiales</taxon>
        <taxon>Pseudonocardiaceae</taxon>
        <taxon>Actinokineospora</taxon>
    </lineage>
</organism>
<gene>
    <name evidence="8" type="ORF">GPZ80_03140</name>
</gene>
<dbReference type="RefSeq" id="WP_187218202.1">
    <property type="nucleotide sequence ID" value="NZ_JABVED010000001.1"/>
</dbReference>
<dbReference type="Gene3D" id="1.10.630.10">
    <property type="entry name" value="Cytochrome P450"/>
    <property type="match status" value="1"/>
</dbReference>
<dbReference type="Proteomes" id="UP000734823">
    <property type="component" value="Unassembled WGS sequence"/>
</dbReference>
<evidence type="ECO:0000256" key="1">
    <source>
        <dbReference type="ARBA" id="ARBA00010617"/>
    </source>
</evidence>
<accession>A0ABR7L0X0</accession>
<keyword evidence="9" id="KW-1185">Reference proteome</keyword>
<keyword evidence="3 7" id="KW-0479">Metal-binding</keyword>
<dbReference type="Pfam" id="PF00067">
    <property type="entry name" value="p450"/>
    <property type="match status" value="1"/>
</dbReference>
<dbReference type="EMBL" id="JABVED010000001">
    <property type="protein sequence ID" value="MBC6446168.1"/>
    <property type="molecule type" value="Genomic_DNA"/>
</dbReference>